<accession>A0A2S7D5V3</accession>
<proteinExistence type="predicted"/>
<protein>
    <submittedName>
        <fullName evidence="1">Uncharacterized protein</fullName>
    </submittedName>
</protein>
<organism evidence="1 2">
    <name type="scientific">Xanthomonas pisi</name>
    <dbReference type="NCBI Taxonomy" id="56457"/>
    <lineage>
        <taxon>Bacteria</taxon>
        <taxon>Pseudomonadati</taxon>
        <taxon>Pseudomonadota</taxon>
        <taxon>Gammaproteobacteria</taxon>
        <taxon>Lysobacterales</taxon>
        <taxon>Lysobacteraceae</taxon>
        <taxon>Xanthomonas</taxon>
    </lineage>
</organism>
<comment type="caution">
    <text evidence="1">The sequence shown here is derived from an EMBL/GenBank/DDBJ whole genome shotgun (WGS) entry which is preliminary data.</text>
</comment>
<gene>
    <name evidence="1" type="ORF">XpiCFBP4643_06300</name>
</gene>
<evidence type="ECO:0000313" key="2">
    <source>
        <dbReference type="Proteomes" id="UP000238191"/>
    </source>
</evidence>
<reference evidence="2" key="1">
    <citation type="submission" date="2016-08" db="EMBL/GenBank/DDBJ databases">
        <authorList>
            <person name="Merda D."/>
            <person name="Briand M."/>
            <person name="Taghouti G."/>
            <person name="Carrere S."/>
            <person name="Gouzy J."/>
            <person name="Portier P."/>
            <person name="Jacques M.-A."/>
            <person name="Fischer-Le Saux M."/>
        </authorList>
    </citation>
    <scope>NUCLEOTIDE SEQUENCE [LARGE SCALE GENOMIC DNA]</scope>
    <source>
        <strain evidence="2">CFBP4643</strain>
    </source>
</reference>
<dbReference type="AlphaFoldDB" id="A0A2S7D5V3"/>
<name>A0A2S7D5V3_9XANT</name>
<dbReference type="EMBL" id="MDEI01000004">
    <property type="protein sequence ID" value="PPU69139.1"/>
    <property type="molecule type" value="Genomic_DNA"/>
</dbReference>
<keyword evidence="2" id="KW-1185">Reference proteome</keyword>
<dbReference type="Proteomes" id="UP000238191">
    <property type="component" value="Unassembled WGS sequence"/>
</dbReference>
<evidence type="ECO:0000313" key="1">
    <source>
        <dbReference type="EMBL" id="PPU69139.1"/>
    </source>
</evidence>
<sequence>MSVVCRRLTQSPATNVPFCDRARSLPEWPRAVDRAVAHGMRKCVVQREVWGGICWVQWPWELPGCGNEPMADVAGWQRMLATAGPGRSRAMVVTRAPTVSSDSGHTQSLPRSGIQSCLHAVVVVPSCLCGTSAVGTRRDGDWWCERCPQA</sequence>